<dbReference type="InterPro" id="IPR025857">
    <property type="entry name" value="MacB_PCD"/>
</dbReference>
<evidence type="ECO:0000259" key="1">
    <source>
        <dbReference type="Pfam" id="PF12704"/>
    </source>
</evidence>
<evidence type="ECO:0000313" key="2">
    <source>
        <dbReference type="EMBL" id="KAA6322329.1"/>
    </source>
</evidence>
<dbReference type="GO" id="GO:0022857">
    <property type="term" value="F:transmembrane transporter activity"/>
    <property type="evidence" value="ECO:0007669"/>
    <property type="project" value="TreeGrafter"/>
</dbReference>
<dbReference type="GO" id="GO:0005886">
    <property type="term" value="C:plasma membrane"/>
    <property type="evidence" value="ECO:0007669"/>
    <property type="project" value="TreeGrafter"/>
</dbReference>
<comment type="caution">
    <text evidence="2">The sequence shown here is derived from an EMBL/GenBank/DDBJ whole genome shotgun (WGS) entry which is preliminary data.</text>
</comment>
<accession>A0A5J4QMA4</accession>
<protein>
    <recommendedName>
        <fullName evidence="1">MacB-like periplasmic core domain-containing protein</fullName>
    </recommendedName>
</protein>
<dbReference type="Pfam" id="PF12704">
    <property type="entry name" value="MacB_PCD"/>
    <property type="match status" value="1"/>
</dbReference>
<reference evidence="2" key="1">
    <citation type="submission" date="2019-03" db="EMBL/GenBank/DDBJ databases">
        <title>Single cell metagenomics reveals metabolic interactions within the superorganism composed of flagellate Streblomastix strix and complex community of Bacteroidetes bacteria on its surface.</title>
        <authorList>
            <person name="Treitli S.C."/>
            <person name="Kolisko M."/>
            <person name="Husnik F."/>
            <person name="Keeling P."/>
            <person name="Hampl V."/>
        </authorList>
    </citation>
    <scope>NUCLEOTIDE SEQUENCE</scope>
    <source>
        <strain evidence="2">STM</strain>
    </source>
</reference>
<proteinExistence type="predicted"/>
<organism evidence="2">
    <name type="scientific">termite gut metagenome</name>
    <dbReference type="NCBI Taxonomy" id="433724"/>
    <lineage>
        <taxon>unclassified sequences</taxon>
        <taxon>metagenomes</taxon>
        <taxon>organismal metagenomes</taxon>
    </lineage>
</organism>
<dbReference type="InterPro" id="IPR050250">
    <property type="entry name" value="Macrolide_Exporter_MacB"/>
</dbReference>
<dbReference type="EMBL" id="SNRY01003072">
    <property type="protein sequence ID" value="KAA6322329.1"/>
    <property type="molecule type" value="Genomic_DNA"/>
</dbReference>
<feature type="non-terminal residue" evidence="2">
    <location>
        <position position="195"/>
    </location>
</feature>
<dbReference type="AlphaFoldDB" id="A0A5J4QMA4"/>
<sequence length="195" mass="21829">MLIVLLGAGNGLIHAFESSASEMAMNSIKIYPGLTTKPYEGMKQGRQIQLDNADVSLTEDKFPENVISVGASLRKSEVFISYGKEYVNCSLNGVYPNYTEVERVKLIVGRFVNDIDIRERRKVIILHQKTAEVLCKKSEDAIGKFFNASGVAYQVVGLYTDRGDRDSREAYIPFSTLQIIYSKGDKLDNIAFTIR</sequence>
<feature type="domain" description="MacB-like periplasmic core" evidence="1">
    <location>
        <begin position="2"/>
        <end position="193"/>
    </location>
</feature>
<gene>
    <name evidence="2" type="ORF">EZS27_028112</name>
</gene>
<dbReference type="PANTHER" id="PTHR30572">
    <property type="entry name" value="MEMBRANE COMPONENT OF TRANSPORTER-RELATED"/>
    <property type="match status" value="1"/>
</dbReference>
<dbReference type="PANTHER" id="PTHR30572:SF4">
    <property type="entry name" value="ABC TRANSPORTER PERMEASE YTRF"/>
    <property type="match status" value="1"/>
</dbReference>
<name>A0A5J4QMA4_9ZZZZ</name>